<dbReference type="AlphaFoldDB" id="A0A848CTI7"/>
<dbReference type="InterPro" id="IPR037226">
    <property type="entry name" value="CAC2185-like_sf"/>
</dbReference>
<dbReference type="InterPro" id="IPR015037">
    <property type="entry name" value="DUF1919"/>
</dbReference>
<accession>A0A848CTI7</accession>
<comment type="caution">
    <text evidence="1">The sequence shown here is derived from an EMBL/GenBank/DDBJ whole genome shotgun (WGS) entry which is preliminary data.</text>
</comment>
<evidence type="ECO:0000313" key="1">
    <source>
        <dbReference type="EMBL" id="NME58341.1"/>
    </source>
</evidence>
<dbReference type="EMBL" id="JABAFX010000051">
    <property type="protein sequence ID" value="NME58341.1"/>
    <property type="molecule type" value="Genomic_DNA"/>
</dbReference>
<dbReference type="Pfam" id="PF08942">
    <property type="entry name" value="DUF1919"/>
    <property type="match status" value="1"/>
</dbReference>
<sequence>MRFPHDTDCESVKKKWLERCKRVNYEKLILINDDKGLTPEDYKEYETIPAYRKILFTAKDMSSEYEFCHQLKEFEGRSRTGEYNGKSLDGLWKFTKMWDYVSFLNGDNT</sequence>
<reference evidence="1 2" key="1">
    <citation type="submission" date="2020-04" db="EMBL/GenBank/DDBJ databases">
        <authorList>
            <person name="Hitch T.C.A."/>
            <person name="Wylensek D."/>
            <person name="Clavel T."/>
        </authorList>
    </citation>
    <scope>NUCLEOTIDE SEQUENCE [LARGE SCALE GENOMIC DNA]</scope>
    <source>
        <strain evidence="1 2">BSM-383-APC-5F</strain>
    </source>
</reference>
<protein>
    <submittedName>
        <fullName evidence="1">DUF1919 domain-containing protein</fullName>
    </submittedName>
</protein>
<proteinExistence type="predicted"/>
<organism evidence="1 2">
    <name type="scientific">Dorea formicigenerans</name>
    <dbReference type="NCBI Taxonomy" id="39486"/>
    <lineage>
        <taxon>Bacteria</taxon>
        <taxon>Bacillati</taxon>
        <taxon>Bacillota</taxon>
        <taxon>Clostridia</taxon>
        <taxon>Lachnospirales</taxon>
        <taxon>Lachnospiraceae</taxon>
        <taxon>Dorea</taxon>
    </lineage>
</organism>
<name>A0A848CTI7_9FIRM</name>
<gene>
    <name evidence="1" type="ORF">HF855_13335</name>
</gene>
<dbReference type="SUPFAM" id="SSF142795">
    <property type="entry name" value="CAC2185-like"/>
    <property type="match status" value="1"/>
</dbReference>
<dbReference type="Proteomes" id="UP000580130">
    <property type="component" value="Unassembled WGS sequence"/>
</dbReference>
<evidence type="ECO:0000313" key="2">
    <source>
        <dbReference type="Proteomes" id="UP000580130"/>
    </source>
</evidence>